<protein>
    <submittedName>
        <fullName evidence="1">Uncharacterized protein</fullName>
    </submittedName>
</protein>
<accession>A0ABU6Y1L0</accession>
<gene>
    <name evidence="1" type="ORF">PIB30_115460</name>
</gene>
<name>A0ABU6Y1L0_9FABA</name>
<proteinExistence type="predicted"/>
<organism evidence="1 2">
    <name type="scientific">Stylosanthes scabra</name>
    <dbReference type="NCBI Taxonomy" id="79078"/>
    <lineage>
        <taxon>Eukaryota</taxon>
        <taxon>Viridiplantae</taxon>
        <taxon>Streptophyta</taxon>
        <taxon>Embryophyta</taxon>
        <taxon>Tracheophyta</taxon>
        <taxon>Spermatophyta</taxon>
        <taxon>Magnoliopsida</taxon>
        <taxon>eudicotyledons</taxon>
        <taxon>Gunneridae</taxon>
        <taxon>Pentapetalae</taxon>
        <taxon>rosids</taxon>
        <taxon>fabids</taxon>
        <taxon>Fabales</taxon>
        <taxon>Fabaceae</taxon>
        <taxon>Papilionoideae</taxon>
        <taxon>50 kb inversion clade</taxon>
        <taxon>dalbergioids sensu lato</taxon>
        <taxon>Dalbergieae</taxon>
        <taxon>Pterocarpus clade</taxon>
        <taxon>Stylosanthes</taxon>
    </lineage>
</organism>
<reference evidence="1 2" key="1">
    <citation type="journal article" date="2023" name="Plants (Basel)">
        <title>Bridging the Gap: Combining Genomics and Transcriptomics Approaches to Understand Stylosanthes scabra, an Orphan Legume from the Brazilian Caatinga.</title>
        <authorList>
            <person name="Ferreira-Neto J.R.C."/>
            <person name="da Silva M.D."/>
            <person name="Binneck E."/>
            <person name="de Melo N.F."/>
            <person name="da Silva R.H."/>
            <person name="de Melo A.L.T.M."/>
            <person name="Pandolfi V."/>
            <person name="Bustamante F.O."/>
            <person name="Brasileiro-Vidal A.C."/>
            <person name="Benko-Iseppon A.M."/>
        </authorList>
    </citation>
    <scope>NUCLEOTIDE SEQUENCE [LARGE SCALE GENOMIC DNA]</scope>
    <source>
        <tissue evidence="1">Leaves</tissue>
    </source>
</reference>
<evidence type="ECO:0000313" key="2">
    <source>
        <dbReference type="Proteomes" id="UP001341840"/>
    </source>
</evidence>
<sequence>MDVKFAVIADGTYRASLDEETSNCRTSFRQTMEVETKSSSMAATIQVEVAEAMEIIRMDSAQ</sequence>
<evidence type="ECO:0000313" key="1">
    <source>
        <dbReference type="EMBL" id="MED6203441.1"/>
    </source>
</evidence>
<dbReference type="EMBL" id="JASCZI010224090">
    <property type="protein sequence ID" value="MED6203441.1"/>
    <property type="molecule type" value="Genomic_DNA"/>
</dbReference>
<comment type="caution">
    <text evidence="1">The sequence shown here is derived from an EMBL/GenBank/DDBJ whole genome shotgun (WGS) entry which is preliminary data.</text>
</comment>
<dbReference type="Proteomes" id="UP001341840">
    <property type="component" value="Unassembled WGS sequence"/>
</dbReference>
<keyword evidence="2" id="KW-1185">Reference proteome</keyword>